<sequence>MFRSIQRHQAVQELRETLVRIWEEISQYIICHQSTSVARLSDEAYHRGVQALYKQARDKLTKEIKLAKRSCSEKIKTSLSANDYFSVEESADYYQLQYRSPTPHAVTPPG</sequence>
<protein>
    <submittedName>
        <fullName evidence="1">Uncharacterized protein</fullName>
    </submittedName>
</protein>
<gene>
    <name evidence="1" type="ORF">AMECASPLE_033852</name>
</gene>
<reference evidence="1 2" key="1">
    <citation type="submission" date="2021-06" db="EMBL/GenBank/DDBJ databases">
        <authorList>
            <person name="Palmer J.M."/>
        </authorList>
    </citation>
    <scope>NUCLEOTIDE SEQUENCE [LARGE SCALE GENOMIC DNA]</scope>
    <source>
        <strain evidence="1 2">AS_MEX2019</strain>
        <tissue evidence="1">Muscle</tissue>
    </source>
</reference>
<keyword evidence="2" id="KW-1185">Reference proteome</keyword>
<evidence type="ECO:0000313" key="2">
    <source>
        <dbReference type="Proteomes" id="UP001469553"/>
    </source>
</evidence>
<dbReference type="Proteomes" id="UP001469553">
    <property type="component" value="Unassembled WGS sequence"/>
</dbReference>
<evidence type="ECO:0000313" key="1">
    <source>
        <dbReference type="EMBL" id="MEQ2316574.1"/>
    </source>
</evidence>
<dbReference type="EMBL" id="JAHRIP010089319">
    <property type="protein sequence ID" value="MEQ2316574.1"/>
    <property type="molecule type" value="Genomic_DNA"/>
</dbReference>
<proteinExistence type="predicted"/>
<name>A0ABV1ADC2_9TELE</name>
<organism evidence="1 2">
    <name type="scientific">Ameca splendens</name>
    <dbReference type="NCBI Taxonomy" id="208324"/>
    <lineage>
        <taxon>Eukaryota</taxon>
        <taxon>Metazoa</taxon>
        <taxon>Chordata</taxon>
        <taxon>Craniata</taxon>
        <taxon>Vertebrata</taxon>
        <taxon>Euteleostomi</taxon>
        <taxon>Actinopterygii</taxon>
        <taxon>Neopterygii</taxon>
        <taxon>Teleostei</taxon>
        <taxon>Neoteleostei</taxon>
        <taxon>Acanthomorphata</taxon>
        <taxon>Ovalentaria</taxon>
        <taxon>Atherinomorphae</taxon>
        <taxon>Cyprinodontiformes</taxon>
        <taxon>Goodeidae</taxon>
        <taxon>Ameca</taxon>
    </lineage>
</organism>
<comment type="caution">
    <text evidence="1">The sequence shown here is derived from an EMBL/GenBank/DDBJ whole genome shotgun (WGS) entry which is preliminary data.</text>
</comment>
<accession>A0ABV1ADC2</accession>